<evidence type="ECO:0000256" key="2">
    <source>
        <dbReference type="ARBA" id="ARBA00004123"/>
    </source>
</evidence>
<dbReference type="GO" id="GO:0005634">
    <property type="term" value="C:nucleus"/>
    <property type="evidence" value="ECO:0007669"/>
    <property type="project" value="UniProtKB-SubCell"/>
</dbReference>
<keyword evidence="8 12" id="KW-0067">ATP-binding</keyword>
<comment type="subcellular location">
    <subcellularLocation>
        <location evidence="2 12">Nucleus</location>
    </subcellularLocation>
</comment>
<dbReference type="Pfam" id="PF20750">
    <property type="entry name" value="PAP_NTPase"/>
    <property type="match status" value="1"/>
</dbReference>
<feature type="region of interest" description="Disordered" evidence="15">
    <location>
        <begin position="604"/>
        <end position="640"/>
    </location>
</feature>
<feature type="binding site" evidence="13">
    <location>
        <begin position="228"/>
        <end position="229"/>
    </location>
    <ligand>
        <name>ATP</name>
        <dbReference type="ChEBI" id="CHEBI:30616"/>
    </ligand>
</feature>
<feature type="binding site" evidence="13">
    <location>
        <position position="210"/>
    </location>
    <ligand>
        <name>ATP</name>
        <dbReference type="ChEBI" id="CHEBI:30616"/>
    </ligand>
</feature>
<evidence type="ECO:0000256" key="12">
    <source>
        <dbReference type="PIRNR" id="PIRNR018425"/>
    </source>
</evidence>
<keyword evidence="5 12" id="KW-0808">Transferase</keyword>
<dbReference type="Gene3D" id="3.30.460.10">
    <property type="entry name" value="Beta Polymerase, domain 2"/>
    <property type="match status" value="1"/>
</dbReference>
<evidence type="ECO:0000256" key="4">
    <source>
        <dbReference type="ARBA" id="ARBA00022664"/>
    </source>
</evidence>
<keyword evidence="20" id="KW-1185">Reference proteome</keyword>
<proteinExistence type="inferred from homology"/>
<dbReference type="GO" id="GO:1990817">
    <property type="term" value="F:poly(A) RNA polymerase activity"/>
    <property type="evidence" value="ECO:0007669"/>
    <property type="project" value="UniProtKB-UniRule"/>
</dbReference>
<dbReference type="Pfam" id="PF04928">
    <property type="entry name" value="PAP_central"/>
    <property type="match status" value="1"/>
</dbReference>
<dbReference type="InterPro" id="IPR011068">
    <property type="entry name" value="NuclTrfase_I-like_C"/>
</dbReference>
<dbReference type="RefSeq" id="XP_008184447.1">
    <property type="nucleotide sequence ID" value="XM_008186225.3"/>
</dbReference>
<name>A0A8R2FB28_ACYPI</name>
<dbReference type="AlphaFoldDB" id="A0A8R2FB28"/>
<evidence type="ECO:0000256" key="6">
    <source>
        <dbReference type="ARBA" id="ARBA00022723"/>
    </source>
</evidence>
<organism evidence="19 20">
    <name type="scientific">Acyrthosiphon pisum</name>
    <name type="common">Pea aphid</name>
    <dbReference type="NCBI Taxonomy" id="7029"/>
    <lineage>
        <taxon>Eukaryota</taxon>
        <taxon>Metazoa</taxon>
        <taxon>Ecdysozoa</taxon>
        <taxon>Arthropoda</taxon>
        <taxon>Hexapoda</taxon>
        <taxon>Insecta</taxon>
        <taxon>Pterygota</taxon>
        <taxon>Neoptera</taxon>
        <taxon>Paraneoptera</taxon>
        <taxon>Hemiptera</taxon>
        <taxon>Sternorrhyncha</taxon>
        <taxon>Aphidomorpha</taxon>
        <taxon>Aphidoidea</taxon>
        <taxon>Aphididae</taxon>
        <taxon>Macrosiphini</taxon>
        <taxon>Acyrthosiphon</taxon>
    </lineage>
</organism>
<dbReference type="GO" id="GO:0005524">
    <property type="term" value="F:ATP binding"/>
    <property type="evidence" value="ECO:0007669"/>
    <property type="project" value="UniProtKB-UniRule"/>
</dbReference>
<dbReference type="FunFam" id="3.30.460.10:FF:000002">
    <property type="entry name" value="Poly(A) polymerase alpha, putative"/>
    <property type="match status" value="1"/>
</dbReference>
<comment type="function">
    <text evidence="12">Polymerase that creates the 3'-poly(A) tail of mRNA's.</text>
</comment>
<evidence type="ECO:0000256" key="9">
    <source>
        <dbReference type="ARBA" id="ARBA00022842"/>
    </source>
</evidence>
<dbReference type="PIRSF" id="PIRSF018425">
    <property type="entry name" value="PolyA_polymerase"/>
    <property type="match status" value="1"/>
</dbReference>
<dbReference type="InterPro" id="IPR007010">
    <property type="entry name" value="PolA_pol_RNA-bd_dom"/>
</dbReference>
<dbReference type="CDD" id="cd05402">
    <property type="entry name" value="NT_PAP_TUTase"/>
    <property type="match status" value="1"/>
</dbReference>
<evidence type="ECO:0000256" key="1">
    <source>
        <dbReference type="ARBA" id="ARBA00001936"/>
    </source>
</evidence>
<protein>
    <recommendedName>
        <fullName evidence="12">Poly(A) polymerase</fullName>
        <ecNumber evidence="12">2.7.7.19</ecNumber>
    </recommendedName>
</protein>
<evidence type="ECO:0000256" key="11">
    <source>
        <dbReference type="ARBA" id="ARBA00048830"/>
    </source>
</evidence>
<dbReference type="GO" id="GO:0031123">
    <property type="term" value="P:RNA 3'-end processing"/>
    <property type="evidence" value="ECO:0007669"/>
    <property type="project" value="InterPro"/>
</dbReference>
<evidence type="ECO:0000256" key="10">
    <source>
        <dbReference type="ARBA" id="ARBA00023242"/>
    </source>
</evidence>
<dbReference type="InterPro" id="IPR048840">
    <property type="entry name" value="PolA_pol_NTPase"/>
</dbReference>
<dbReference type="SUPFAM" id="SSF55003">
    <property type="entry name" value="PAP/Archaeal CCA-adding enzyme, C-terminal domain"/>
    <property type="match status" value="1"/>
</dbReference>
<dbReference type="SUPFAM" id="SSF81301">
    <property type="entry name" value="Nucleotidyltransferase"/>
    <property type="match status" value="1"/>
</dbReference>
<dbReference type="EnsemblMetazoa" id="XM_008186225.3">
    <property type="protein sequence ID" value="XP_008184447.1"/>
    <property type="gene ID" value="LOC100166864"/>
</dbReference>
<feature type="binding site" evidence="14">
    <location>
        <position position="97"/>
    </location>
    <ligand>
        <name>Mg(2+)</name>
        <dbReference type="ChEBI" id="CHEBI:18420"/>
        <label>2</label>
        <note>catalytic</note>
    </ligand>
</feature>
<dbReference type="InterPro" id="IPR014492">
    <property type="entry name" value="PolyA_polymerase"/>
</dbReference>
<dbReference type="GeneID" id="100166864"/>
<comment type="cofactor">
    <cofactor evidence="14">
        <name>Mg(2+)</name>
        <dbReference type="ChEBI" id="CHEBI:18420"/>
    </cofactor>
    <text evidence="14">Binds 2 magnesium ions. Also active with manganese.</text>
</comment>
<comment type="cofactor">
    <cofactor evidence="1">
        <name>Mn(2+)</name>
        <dbReference type="ChEBI" id="CHEBI:29035"/>
    </cofactor>
</comment>
<feature type="binding site" evidence="14">
    <location>
        <position position="95"/>
    </location>
    <ligand>
        <name>Mg(2+)</name>
        <dbReference type="ChEBI" id="CHEBI:18420"/>
        <label>2</label>
        <note>catalytic</note>
    </ligand>
</feature>
<feature type="domain" description="Poly(A) polymerase nucleotidyltransferase" evidence="18">
    <location>
        <begin position="3"/>
        <end position="196"/>
    </location>
</feature>
<dbReference type="InterPro" id="IPR007012">
    <property type="entry name" value="PolA_pol_cen_dom"/>
</dbReference>
<dbReference type="SUPFAM" id="SSF81631">
    <property type="entry name" value="PAP/OAS1 substrate-binding domain"/>
    <property type="match status" value="1"/>
</dbReference>
<dbReference type="Proteomes" id="UP000007819">
    <property type="component" value="Chromosome A2"/>
</dbReference>
<keyword evidence="7 12" id="KW-0547">Nucleotide-binding</keyword>
<comment type="similarity">
    <text evidence="3 12">Belongs to the poly(A) polymerase family.</text>
</comment>
<keyword evidence="4 12" id="KW-0507">mRNA processing</keyword>
<dbReference type="FunFam" id="1.10.1410.10:FF:000001">
    <property type="entry name" value="Putative poly(A) polymerase gamma"/>
    <property type="match status" value="1"/>
</dbReference>
<dbReference type="Pfam" id="PF04926">
    <property type="entry name" value="PAP_RNA-bind"/>
    <property type="match status" value="2"/>
</dbReference>
<feature type="compositionally biased region" description="Polar residues" evidence="15">
    <location>
        <begin position="604"/>
        <end position="615"/>
    </location>
</feature>
<evidence type="ECO:0000256" key="14">
    <source>
        <dbReference type="PIRSR" id="PIRSR018425-2"/>
    </source>
</evidence>
<feature type="binding site" evidence="13">
    <location>
        <position position="149"/>
    </location>
    <ligand>
        <name>ATP</name>
        <dbReference type="ChEBI" id="CHEBI:30616"/>
    </ligand>
</feature>
<evidence type="ECO:0000259" key="17">
    <source>
        <dbReference type="Pfam" id="PF04928"/>
    </source>
</evidence>
<evidence type="ECO:0000256" key="13">
    <source>
        <dbReference type="PIRSR" id="PIRSR018425-1"/>
    </source>
</evidence>
<dbReference type="Gene3D" id="3.30.70.590">
    <property type="entry name" value="Poly(A) polymerase predicted RNA binding domain"/>
    <property type="match status" value="1"/>
</dbReference>
<feature type="binding site" evidence="13">
    <location>
        <position position="219"/>
    </location>
    <ligand>
        <name>ATP</name>
        <dbReference type="ChEBI" id="CHEBI:30616"/>
    </ligand>
</feature>
<feature type="binding site" evidence="14">
    <location>
        <position position="95"/>
    </location>
    <ligand>
        <name>Mg(2+)</name>
        <dbReference type="ChEBI" id="CHEBI:18420"/>
        <label>1</label>
        <note>catalytic</note>
    </ligand>
</feature>
<evidence type="ECO:0000256" key="5">
    <source>
        <dbReference type="ARBA" id="ARBA00022679"/>
    </source>
</evidence>
<dbReference type="PANTHER" id="PTHR10682">
    <property type="entry name" value="POLY A POLYMERASE"/>
    <property type="match status" value="1"/>
</dbReference>
<evidence type="ECO:0000256" key="7">
    <source>
        <dbReference type="ARBA" id="ARBA00022741"/>
    </source>
</evidence>
<feature type="binding site" evidence="14">
    <location>
        <position position="97"/>
    </location>
    <ligand>
        <name>Mg(2+)</name>
        <dbReference type="ChEBI" id="CHEBI:18420"/>
        <label>1</label>
        <note>catalytic</note>
    </ligand>
</feature>
<reference evidence="19" key="2">
    <citation type="submission" date="2022-06" db="UniProtKB">
        <authorList>
            <consortium name="EnsemblMetazoa"/>
        </authorList>
    </citation>
    <scope>IDENTIFICATION</scope>
</reference>
<feature type="domain" description="Poly(A) polymerase RNA-binding" evidence="16">
    <location>
        <begin position="348"/>
        <end position="407"/>
    </location>
</feature>
<reference evidence="20" key="1">
    <citation type="submission" date="2010-06" db="EMBL/GenBank/DDBJ databases">
        <authorList>
            <person name="Jiang H."/>
            <person name="Abraham K."/>
            <person name="Ali S."/>
            <person name="Alsbrooks S.L."/>
            <person name="Anim B.N."/>
            <person name="Anosike U.S."/>
            <person name="Attaway T."/>
            <person name="Bandaranaike D.P."/>
            <person name="Battles P.K."/>
            <person name="Bell S.N."/>
            <person name="Bell A.V."/>
            <person name="Beltran B."/>
            <person name="Bickham C."/>
            <person name="Bustamante Y."/>
            <person name="Caleb T."/>
            <person name="Canada A."/>
            <person name="Cardenas V."/>
            <person name="Carter K."/>
            <person name="Chacko J."/>
            <person name="Chandrabose M.N."/>
            <person name="Chavez D."/>
            <person name="Chavez A."/>
            <person name="Chen L."/>
            <person name="Chu H.-S."/>
            <person name="Claassen K.J."/>
            <person name="Cockrell R."/>
            <person name="Collins M."/>
            <person name="Cooper J.A."/>
            <person name="Cree A."/>
            <person name="Curry S.M."/>
            <person name="Da Y."/>
            <person name="Dao M.D."/>
            <person name="Das B."/>
            <person name="Davila M.-L."/>
            <person name="Davy-Carroll L."/>
            <person name="Denson S."/>
            <person name="Dinh H."/>
            <person name="Ebong V.E."/>
            <person name="Edwards J.R."/>
            <person name="Egan A."/>
            <person name="El-Daye J."/>
            <person name="Escobedo L."/>
            <person name="Fernandez S."/>
            <person name="Fernando P.R."/>
            <person name="Flagg N."/>
            <person name="Forbes L.D."/>
            <person name="Fowler R.G."/>
            <person name="Fu Q."/>
            <person name="Gabisi R.A."/>
            <person name="Ganer J."/>
            <person name="Garbino Pronczuk A."/>
            <person name="Garcia R.M."/>
            <person name="Garner T."/>
            <person name="Garrett T.E."/>
            <person name="Gonzalez D.A."/>
            <person name="Hamid H."/>
            <person name="Hawkins E.S."/>
            <person name="Hirani K."/>
            <person name="Hogues M.E."/>
            <person name="Hollins B."/>
            <person name="Hsiao C.-H."/>
            <person name="Jabil R."/>
            <person name="James M.L."/>
            <person name="Jhangiani S.N."/>
            <person name="Johnson B."/>
            <person name="Johnson Q."/>
            <person name="Joshi V."/>
            <person name="Kalu J.B."/>
            <person name="Kam C."/>
            <person name="Kashfia A."/>
            <person name="Keebler J."/>
            <person name="Kisamo H."/>
            <person name="Kovar C.L."/>
            <person name="Lago L.A."/>
            <person name="Lai C.-Y."/>
            <person name="Laidlaw J."/>
            <person name="Lara F."/>
            <person name="Le T.-K."/>
            <person name="Lee S.L."/>
            <person name="Legall F.H."/>
            <person name="Lemon S.J."/>
            <person name="Lewis L.R."/>
            <person name="Li B."/>
            <person name="Liu Y."/>
            <person name="Liu Y.-S."/>
            <person name="Lopez J."/>
            <person name="Lozado R.J."/>
            <person name="Lu J."/>
            <person name="Madu R.C."/>
            <person name="Maheshwari M."/>
            <person name="Maheshwari R."/>
            <person name="Malloy K."/>
            <person name="Martinez E."/>
            <person name="Mathew T."/>
            <person name="Mercado I.C."/>
            <person name="Mercado C."/>
            <person name="Meyer B."/>
            <person name="Montgomery K."/>
            <person name="Morgan M.B."/>
            <person name="Munidasa M."/>
            <person name="Nazareth L.V."/>
            <person name="Nelson J."/>
            <person name="Ng B.M."/>
            <person name="Nguyen N.B."/>
            <person name="Nguyen P.Q."/>
            <person name="Nguyen T."/>
            <person name="Obregon M."/>
            <person name="Okwuonu G.O."/>
            <person name="Onwere C.G."/>
            <person name="Orozco G."/>
            <person name="Parra A."/>
            <person name="Patel S."/>
            <person name="Patil S."/>
            <person name="Perez A."/>
            <person name="Perez Y."/>
            <person name="Pham C."/>
            <person name="Primus E.L."/>
            <person name="Pu L.-L."/>
            <person name="Puazo M."/>
            <person name="Qin X."/>
            <person name="Quiroz J.B."/>
            <person name="Reese J."/>
            <person name="Richards S."/>
            <person name="Rives C.M."/>
            <person name="Robberts R."/>
            <person name="Ruiz S.J."/>
            <person name="Ruiz M.J."/>
            <person name="Santibanez J."/>
            <person name="Schneider B.W."/>
            <person name="Sisson I."/>
            <person name="Smith M."/>
            <person name="Sodergren E."/>
            <person name="Song X.-Z."/>
            <person name="Song B.B."/>
            <person name="Summersgill H."/>
            <person name="Thelus R."/>
            <person name="Thornton R.D."/>
            <person name="Trejos Z.Y."/>
            <person name="Usmani K."/>
            <person name="Vattathil S."/>
            <person name="Villasana D."/>
            <person name="Walker D.L."/>
            <person name="Wang S."/>
            <person name="Wang K."/>
            <person name="White C.S."/>
            <person name="Williams A.C."/>
            <person name="Williamson J."/>
            <person name="Wilson K."/>
            <person name="Woghiren I.O."/>
            <person name="Woodworth J.R."/>
            <person name="Worley K.C."/>
            <person name="Wright R.A."/>
            <person name="Wu W."/>
            <person name="Young L."/>
            <person name="Zhang L."/>
            <person name="Zhang J."/>
            <person name="Zhu Y."/>
            <person name="Muzny D.M."/>
            <person name="Weinstock G."/>
            <person name="Gibbs R.A."/>
        </authorList>
    </citation>
    <scope>NUCLEOTIDE SEQUENCE [LARGE SCALE GENOMIC DNA]</scope>
    <source>
        <strain evidence="20">LSR1</strain>
    </source>
</reference>
<evidence type="ECO:0000256" key="8">
    <source>
        <dbReference type="ARBA" id="ARBA00022840"/>
    </source>
</evidence>
<sequence length="640" mass="72662">MYGMTSAISDALPTDIDIQLTKSLDDALSREKVITTDEDLSQRLEVLSMLNNLAKEWIREVSMERNLPEITAENVGGLVCTFGSYRLGVYHKGADIDAIVIVPRHITRTDYFATFYNKLKENPSINNVRAVEEAFVPVIKMIIQGIEIDMLFARLALKEVHEDTDLQQDDLLRNLNPKCVRSLNGCRVTDSILRLVPNRESFKKTLIAIKLWAKRHRVYSNALGYLGGVSWAMLVARVCQLYPNAAPATLIHKFFLIFSKWQWPQPVLLKPSYFMDLGYPVWDPRVNMADRNHVMPIITPVYPQQNSTFNVSHSTLAIIQDEFKTSLDIMGEILTGESSWSKIFQPSKFFTKYRYFLAITVFANCDEELLEWRGLVESRLRFLPTSLEEIECVQRSHLNPDQFVLPYDKSQGRPSSVWFVGLEISKSNGTVVNLDFSTHIRDFCLLVKSRAHTIFKAGMDIQVNHLKRKDLRDYVPDELKKEKAIPNTVGSKIIARLSTEGRHSVSELVEESQKSPTSRKRGIEDETDDNIIKKNLLSNDDIFVLGSVESHRSPSSENKSNNLVNTLLSTAKENHSLLTENETKENINIGKESLLLTDARHSTIESGDSLNSPVSNKCCADDESEESDQKKIRLLHPTVA</sequence>
<dbReference type="PANTHER" id="PTHR10682:SF10">
    <property type="entry name" value="POLYNUCLEOTIDE ADENYLYLTRANSFERASE"/>
    <property type="match status" value="1"/>
</dbReference>
<feature type="binding site" evidence="13">
    <location>
        <begin position="95"/>
        <end position="97"/>
    </location>
    <ligand>
        <name>ATP</name>
        <dbReference type="ChEBI" id="CHEBI:30616"/>
    </ligand>
</feature>
<dbReference type="OMA" id="EWKWPQP"/>
<dbReference type="EC" id="2.7.7.19" evidence="12"/>
<keyword evidence="6 14" id="KW-0479">Metal-binding</keyword>
<feature type="binding site" evidence="14">
    <location>
        <position position="149"/>
    </location>
    <ligand>
        <name>Mg(2+)</name>
        <dbReference type="ChEBI" id="CHEBI:18420"/>
        <label>2</label>
        <note>catalytic</note>
    </ligand>
</feature>
<dbReference type="OrthoDB" id="412748at2759"/>
<dbReference type="GO" id="GO:0003723">
    <property type="term" value="F:RNA binding"/>
    <property type="evidence" value="ECO:0007669"/>
    <property type="project" value="UniProtKB-UniRule"/>
</dbReference>
<evidence type="ECO:0000259" key="16">
    <source>
        <dbReference type="Pfam" id="PF04926"/>
    </source>
</evidence>
<dbReference type="GO" id="GO:0046872">
    <property type="term" value="F:metal ion binding"/>
    <property type="evidence" value="ECO:0007669"/>
    <property type="project" value="UniProtKB-KW"/>
</dbReference>
<feature type="region of interest" description="Disordered" evidence="15">
    <location>
        <begin position="504"/>
        <end position="526"/>
    </location>
</feature>
<keyword evidence="10 12" id="KW-0539">Nucleus</keyword>
<evidence type="ECO:0000259" key="18">
    <source>
        <dbReference type="Pfam" id="PF20750"/>
    </source>
</evidence>
<dbReference type="KEGG" id="api:100166864"/>
<dbReference type="Gene3D" id="1.10.1410.10">
    <property type="match status" value="1"/>
</dbReference>
<dbReference type="CTD" id="3273"/>
<feature type="binding site" evidence="13">
    <location>
        <begin position="82"/>
        <end position="84"/>
    </location>
    <ligand>
        <name>ATP</name>
        <dbReference type="ChEBI" id="CHEBI:30616"/>
    </ligand>
</feature>
<evidence type="ECO:0000313" key="20">
    <source>
        <dbReference type="Proteomes" id="UP000007819"/>
    </source>
</evidence>
<evidence type="ECO:0000313" key="19">
    <source>
        <dbReference type="EnsemblMetazoa" id="XP_008184447.1"/>
    </source>
</evidence>
<feature type="domain" description="Poly(A) polymerase RNA-binding" evidence="16">
    <location>
        <begin position="416"/>
        <end position="482"/>
    </location>
</feature>
<feature type="domain" description="Poly(A) polymerase central" evidence="17">
    <location>
        <begin position="201"/>
        <end position="345"/>
    </location>
</feature>
<dbReference type="InterPro" id="IPR043519">
    <property type="entry name" value="NT_sf"/>
</dbReference>
<keyword evidence="9 14" id="KW-0460">Magnesium</keyword>
<accession>A0A8R2FB28</accession>
<comment type="catalytic activity">
    <reaction evidence="11 12">
        <text>RNA(n) + ATP = RNA(n)-3'-adenine ribonucleotide + diphosphate</text>
        <dbReference type="Rhea" id="RHEA:11332"/>
        <dbReference type="Rhea" id="RHEA-COMP:14527"/>
        <dbReference type="Rhea" id="RHEA-COMP:17347"/>
        <dbReference type="ChEBI" id="CHEBI:30616"/>
        <dbReference type="ChEBI" id="CHEBI:33019"/>
        <dbReference type="ChEBI" id="CHEBI:140395"/>
        <dbReference type="ChEBI" id="CHEBI:173115"/>
        <dbReference type="EC" id="2.7.7.19"/>
    </reaction>
</comment>
<dbReference type="GO" id="GO:0006397">
    <property type="term" value="P:mRNA processing"/>
    <property type="evidence" value="ECO:0007669"/>
    <property type="project" value="UniProtKB-KW"/>
</dbReference>
<evidence type="ECO:0000256" key="3">
    <source>
        <dbReference type="ARBA" id="ARBA00010912"/>
    </source>
</evidence>
<evidence type="ECO:0000256" key="15">
    <source>
        <dbReference type="SAM" id="MobiDB-lite"/>
    </source>
</evidence>